<organism evidence="1 2">
    <name type="scientific">Candida boidinii</name>
    <name type="common">Yeast</name>
    <dbReference type="NCBI Taxonomy" id="5477"/>
    <lineage>
        <taxon>Eukaryota</taxon>
        <taxon>Fungi</taxon>
        <taxon>Dikarya</taxon>
        <taxon>Ascomycota</taxon>
        <taxon>Saccharomycotina</taxon>
        <taxon>Pichiomycetes</taxon>
        <taxon>Pichiales</taxon>
        <taxon>Pichiaceae</taxon>
        <taxon>Ogataea</taxon>
        <taxon>Ogataea/Candida clade</taxon>
    </lineage>
</organism>
<comment type="caution">
    <text evidence="1">The sequence shown here is derived from an EMBL/GenBank/DDBJ whole genome shotgun (WGS) entry which is preliminary data.</text>
</comment>
<evidence type="ECO:0000313" key="2">
    <source>
        <dbReference type="Proteomes" id="UP001165101"/>
    </source>
</evidence>
<name>A0ACB5TR74_CANBO</name>
<dbReference type="Proteomes" id="UP001165101">
    <property type="component" value="Unassembled WGS sequence"/>
</dbReference>
<proteinExistence type="predicted"/>
<evidence type="ECO:0000313" key="1">
    <source>
        <dbReference type="EMBL" id="GME93758.1"/>
    </source>
</evidence>
<keyword evidence="2" id="KW-1185">Reference proteome</keyword>
<protein>
    <submittedName>
        <fullName evidence="1">Unnamed protein product</fullName>
    </submittedName>
</protein>
<gene>
    <name evidence="1" type="ORF">Cboi01_000325900</name>
</gene>
<reference evidence="1" key="1">
    <citation type="submission" date="2023-04" db="EMBL/GenBank/DDBJ databases">
        <title>Candida boidinii NBRC 1967.</title>
        <authorList>
            <person name="Ichikawa N."/>
            <person name="Sato H."/>
            <person name="Tonouchi N."/>
        </authorList>
    </citation>
    <scope>NUCLEOTIDE SEQUENCE</scope>
    <source>
        <strain evidence="1">NBRC 1967</strain>
    </source>
</reference>
<sequence>MNYNNIKIKNQYNNSNFSINQLILNFNRLKNNKNFKNKSLILLILILTILLILFISILKFIFIRSNLSLSNDLNNIDNNNIGNFKTNYLIDNNSKFSNILNNYRINSNKDITTPSNLNLREKLSFHFPYEPLKPLNNHIWQTWKVDITDPNFPANFKHFTKSWDVVNEGFNHYIIPDNVIDELIIDLFAQVPEIIETWNLLPKKILKADFFRYLIIFARGGTYSDMDTLGLKSIKNWSNFNSDSLLPLLKKQDSFKSLTDDQLIKLIDPENLQTPVGLTIGIEADPDRPDWNEWYARRIQFCQWTIQGKKGHPLLREVIIRIIEETKRKNSLGLLNKIESKDTGSDIMQWTGPAIFTDVVFDYLNNVLSNGKLGDGFGIGSNYWLKNKHFNLKKLIVDENGDQLFWNDQLINYKKFTGLTDPILLDDVMILPITSFSPGVGQMGSQSESHDLAFVKHMFEGSWKPENERMIMN</sequence>
<dbReference type="EMBL" id="BSXV01001728">
    <property type="protein sequence ID" value="GME93758.1"/>
    <property type="molecule type" value="Genomic_DNA"/>
</dbReference>
<accession>A0ACB5TR74</accession>